<dbReference type="InterPro" id="IPR040008">
    <property type="entry name" value="Ribosomal_mL46"/>
</dbReference>
<proteinExistence type="inferred from homology"/>
<evidence type="ECO:0000259" key="9">
    <source>
        <dbReference type="PROSITE" id="PS51462"/>
    </source>
</evidence>
<evidence type="ECO:0000256" key="8">
    <source>
        <dbReference type="ARBA" id="ARBA00035534"/>
    </source>
</evidence>
<dbReference type="GO" id="GO:0003735">
    <property type="term" value="F:structural constituent of ribosome"/>
    <property type="evidence" value="ECO:0007669"/>
    <property type="project" value="InterPro"/>
</dbReference>
<dbReference type="OrthoDB" id="194611at2759"/>
<dbReference type="Pfam" id="PF00328">
    <property type="entry name" value="His_Phos_2"/>
    <property type="match status" value="1"/>
</dbReference>
<evidence type="ECO:0000256" key="1">
    <source>
        <dbReference type="ARBA" id="ARBA00004173"/>
    </source>
</evidence>
<dbReference type="PANTHER" id="PTHR13124">
    <property type="entry name" value="39S RIBOSOMAL PROTEIN L46, MITOCHONDRIAL PRECURSOR-RELATED"/>
    <property type="match status" value="1"/>
</dbReference>
<keyword evidence="6" id="KW-0687">Ribonucleoprotein</keyword>
<dbReference type="CDD" id="cd07061">
    <property type="entry name" value="HP_HAP_like"/>
    <property type="match status" value="1"/>
</dbReference>
<dbReference type="InterPro" id="IPR029033">
    <property type="entry name" value="His_PPase_superfam"/>
</dbReference>
<gene>
    <name evidence="10" type="ORF">CEUTPL_LOCUS13036</name>
</gene>
<feature type="domain" description="Nudix hydrolase" evidence="9">
    <location>
        <begin position="120"/>
        <end position="265"/>
    </location>
</feature>
<dbReference type="FunFam" id="3.90.79.10:FF:000018">
    <property type="entry name" value="39S ribosomal protein L46, mitochondrial"/>
    <property type="match status" value="1"/>
</dbReference>
<dbReference type="PANTHER" id="PTHR13124:SF12">
    <property type="entry name" value="LARGE RIBOSOMAL SUBUNIT PROTEIN ML46"/>
    <property type="match status" value="1"/>
</dbReference>
<comment type="similarity">
    <text evidence="2">Belongs to the mitochondrion-specific ribosomal protein mL46 family.</text>
</comment>
<keyword evidence="11" id="KW-1185">Reference proteome</keyword>
<evidence type="ECO:0000313" key="10">
    <source>
        <dbReference type="EMBL" id="CAG9772630.1"/>
    </source>
</evidence>
<sequence>MLKNAIKILHNSKPNILNKSRATFQTSATLREKWDLLTAVLVERKPVICPELNDIEKEFTEYLQAVEFEKSLINETEIKLAKEKAAFSQKKDVDIDEVATSQTTQDLIDAYTEELAQFKPADRTTKADKTNDEKSLQRKLDKHLVFVLNQKIGDTKFYILPQGKREAGETLKQCAERVLKEKCGTDMKAQIFGNAPCGFYKYKYPKTIRSEDSIGAKIFIYFARYSSGQVAEKEADYQWLDKTELEKIMRHGDRNPDKVSIGLLSPYLDEKYYVEGYGQLFKEGIMRAYQVGSYLRSRYDNFLGQTWNIKYLEARTSDFNRTKMSLQLALAGLYPPVGSQMWPSNTYWQPIPYNYVPLFQDKELLAFRACPRYAKLLNNLYEEPDIKKNLQRYEETFRILENKTLRKIDPQSAFHLYIGFQIQEQLGYPLEEWTKTVYPEPLHAEMIDFYHIMTSTTEIRRVIAGFFLKKLLTDTEAKINGTIDPPERKMFFYSGHEYNIAALLQTLNQEIFEQPPYCAFIIFEVHRIDGVYGIKMFYQNYKQTDPVLLKIKGCDYFCPFNDLYRIVEKYLPDNDEECFGST</sequence>
<dbReference type="GO" id="GO:0005762">
    <property type="term" value="C:mitochondrial large ribosomal subunit"/>
    <property type="evidence" value="ECO:0007669"/>
    <property type="project" value="TreeGrafter"/>
</dbReference>
<organism evidence="10 11">
    <name type="scientific">Ceutorhynchus assimilis</name>
    <name type="common">cabbage seed weevil</name>
    <dbReference type="NCBI Taxonomy" id="467358"/>
    <lineage>
        <taxon>Eukaryota</taxon>
        <taxon>Metazoa</taxon>
        <taxon>Ecdysozoa</taxon>
        <taxon>Arthropoda</taxon>
        <taxon>Hexapoda</taxon>
        <taxon>Insecta</taxon>
        <taxon>Pterygota</taxon>
        <taxon>Neoptera</taxon>
        <taxon>Endopterygota</taxon>
        <taxon>Coleoptera</taxon>
        <taxon>Polyphaga</taxon>
        <taxon>Cucujiformia</taxon>
        <taxon>Curculionidae</taxon>
        <taxon>Ceutorhynchinae</taxon>
        <taxon>Ceutorhynchus</taxon>
    </lineage>
</organism>
<dbReference type="AlphaFoldDB" id="A0A9N9N250"/>
<evidence type="ECO:0000256" key="2">
    <source>
        <dbReference type="ARBA" id="ARBA00009070"/>
    </source>
</evidence>
<dbReference type="Proteomes" id="UP001152799">
    <property type="component" value="Chromosome 8"/>
</dbReference>
<evidence type="ECO:0000256" key="5">
    <source>
        <dbReference type="ARBA" id="ARBA00023128"/>
    </source>
</evidence>
<keyword evidence="3" id="KW-0809">Transit peptide</keyword>
<evidence type="ECO:0000313" key="11">
    <source>
        <dbReference type="Proteomes" id="UP001152799"/>
    </source>
</evidence>
<keyword evidence="5" id="KW-0496">Mitochondrion</keyword>
<dbReference type="InterPro" id="IPR033650">
    <property type="entry name" value="Ribosomal_mL46_NUDIX"/>
</dbReference>
<protein>
    <recommendedName>
        <fullName evidence="7">Large ribosomal subunit protein mL46</fullName>
    </recommendedName>
    <alternativeName>
        <fullName evidence="8">39S ribosomal protein L46, mitochondrial</fullName>
    </alternativeName>
</protein>
<keyword evidence="4" id="KW-0689">Ribosomal protein</keyword>
<dbReference type="SUPFAM" id="SSF55811">
    <property type="entry name" value="Nudix"/>
    <property type="match status" value="1"/>
</dbReference>
<evidence type="ECO:0000256" key="7">
    <source>
        <dbReference type="ARBA" id="ARBA00035190"/>
    </source>
</evidence>
<dbReference type="InterPro" id="IPR015797">
    <property type="entry name" value="NUDIX_hydrolase-like_dom_sf"/>
</dbReference>
<dbReference type="SUPFAM" id="SSF53254">
    <property type="entry name" value="Phosphoglycerate mutase-like"/>
    <property type="match status" value="1"/>
</dbReference>
<comment type="subcellular location">
    <subcellularLocation>
        <location evidence="1">Mitochondrion</location>
    </subcellularLocation>
</comment>
<reference evidence="10" key="1">
    <citation type="submission" date="2022-01" db="EMBL/GenBank/DDBJ databases">
        <authorList>
            <person name="King R."/>
        </authorList>
    </citation>
    <scope>NUCLEOTIDE SEQUENCE</scope>
</reference>
<name>A0A9N9N250_9CUCU</name>
<dbReference type="InterPro" id="IPR000086">
    <property type="entry name" value="NUDIX_hydrolase_dom"/>
</dbReference>
<dbReference type="Gene3D" id="3.40.50.1240">
    <property type="entry name" value="Phosphoglycerate mutase-like"/>
    <property type="match status" value="1"/>
</dbReference>
<dbReference type="GO" id="GO:0005743">
    <property type="term" value="C:mitochondrial inner membrane"/>
    <property type="evidence" value="ECO:0007669"/>
    <property type="project" value="UniProtKB-ARBA"/>
</dbReference>
<evidence type="ECO:0000256" key="6">
    <source>
        <dbReference type="ARBA" id="ARBA00023274"/>
    </source>
</evidence>
<dbReference type="InterPro" id="IPR000560">
    <property type="entry name" value="His_Pase_clade-2"/>
</dbReference>
<dbReference type="PROSITE" id="PS51462">
    <property type="entry name" value="NUDIX"/>
    <property type="match status" value="1"/>
</dbReference>
<dbReference type="Gene3D" id="3.90.79.10">
    <property type="entry name" value="Nucleoside Triphosphate Pyrophosphohydrolase"/>
    <property type="match status" value="1"/>
</dbReference>
<evidence type="ECO:0000256" key="4">
    <source>
        <dbReference type="ARBA" id="ARBA00022980"/>
    </source>
</evidence>
<accession>A0A9N9N250</accession>
<evidence type="ECO:0000256" key="3">
    <source>
        <dbReference type="ARBA" id="ARBA00022946"/>
    </source>
</evidence>
<dbReference type="CDD" id="cd04661">
    <property type="entry name" value="NUDIX_MRP_L46"/>
    <property type="match status" value="1"/>
</dbReference>
<dbReference type="EMBL" id="OU892284">
    <property type="protein sequence ID" value="CAG9772630.1"/>
    <property type="molecule type" value="Genomic_DNA"/>
</dbReference>
<dbReference type="GO" id="GO:0016791">
    <property type="term" value="F:phosphatase activity"/>
    <property type="evidence" value="ECO:0007669"/>
    <property type="project" value="UniProtKB-ARBA"/>
</dbReference>